<dbReference type="InParanoid" id="A0A0C3BR65"/>
<dbReference type="InterPro" id="IPR013194">
    <property type="entry name" value="HDAC_interact_dom"/>
</dbReference>
<evidence type="ECO:0000256" key="1">
    <source>
        <dbReference type="ARBA" id="ARBA00004123"/>
    </source>
</evidence>
<dbReference type="GO" id="GO:0000122">
    <property type="term" value="P:negative regulation of transcription by RNA polymerase II"/>
    <property type="evidence" value="ECO:0007669"/>
    <property type="project" value="TreeGrafter"/>
</dbReference>
<dbReference type="Pfam" id="PF16879">
    <property type="entry name" value="Sin3a_C"/>
    <property type="match status" value="1"/>
</dbReference>
<dbReference type="Gene3D" id="1.20.1160.11">
    <property type="entry name" value="Paired amphipathic helix"/>
    <property type="match status" value="3"/>
</dbReference>
<feature type="region of interest" description="Disordered" evidence="8">
    <location>
        <begin position="934"/>
        <end position="956"/>
    </location>
</feature>
<reference evidence="11" key="2">
    <citation type="submission" date="2015-01" db="EMBL/GenBank/DDBJ databases">
        <title>Evolutionary Origins and Diversification of the Mycorrhizal Mutualists.</title>
        <authorList>
            <consortium name="DOE Joint Genome Institute"/>
            <consortium name="Mycorrhizal Genomics Consortium"/>
            <person name="Kohler A."/>
            <person name="Kuo A."/>
            <person name="Nagy L.G."/>
            <person name="Floudas D."/>
            <person name="Copeland A."/>
            <person name="Barry K.W."/>
            <person name="Cichocki N."/>
            <person name="Veneault-Fourrey C."/>
            <person name="LaButti K."/>
            <person name="Lindquist E.A."/>
            <person name="Lipzen A."/>
            <person name="Lundell T."/>
            <person name="Morin E."/>
            <person name="Murat C."/>
            <person name="Riley R."/>
            <person name="Ohm R."/>
            <person name="Sun H."/>
            <person name="Tunlid A."/>
            <person name="Henrissat B."/>
            <person name="Grigoriev I.V."/>
            <person name="Hibbett D.S."/>
            <person name="Martin F."/>
        </authorList>
    </citation>
    <scope>NUCLEOTIDE SEQUENCE [LARGE SCALE GENOMIC DNA]</scope>
    <source>
        <strain evidence="11">F 1598</strain>
    </source>
</reference>
<dbReference type="HOGENOM" id="CLU_001360_2_2_1"/>
<dbReference type="SMART" id="SM00761">
    <property type="entry name" value="HDAC_interact"/>
    <property type="match status" value="1"/>
</dbReference>
<feature type="region of interest" description="Disordered" evidence="8">
    <location>
        <begin position="204"/>
        <end position="254"/>
    </location>
</feature>
<dbReference type="Pfam" id="PF02671">
    <property type="entry name" value="PAH"/>
    <property type="match status" value="3"/>
</dbReference>
<dbReference type="EMBL" id="KN832976">
    <property type="protein sequence ID" value="KIM88983.1"/>
    <property type="molecule type" value="Genomic_DNA"/>
</dbReference>
<evidence type="ECO:0000256" key="7">
    <source>
        <dbReference type="PROSITE-ProRule" id="PRU00810"/>
    </source>
</evidence>
<dbReference type="GO" id="GO:0033698">
    <property type="term" value="C:Rpd3L complex"/>
    <property type="evidence" value="ECO:0007669"/>
    <property type="project" value="UniProtKB-ARBA"/>
</dbReference>
<keyword evidence="4" id="KW-0805">Transcription regulation</keyword>
<dbReference type="PANTHER" id="PTHR12346">
    <property type="entry name" value="SIN3B-RELATED"/>
    <property type="match status" value="1"/>
</dbReference>
<evidence type="ECO:0000256" key="4">
    <source>
        <dbReference type="ARBA" id="ARBA00023015"/>
    </source>
</evidence>
<feature type="compositionally biased region" description="Polar residues" evidence="8">
    <location>
        <begin position="33"/>
        <end position="44"/>
    </location>
</feature>
<dbReference type="InterPro" id="IPR039774">
    <property type="entry name" value="Sin3-like"/>
</dbReference>
<evidence type="ECO:0000256" key="5">
    <source>
        <dbReference type="ARBA" id="ARBA00023163"/>
    </source>
</evidence>
<dbReference type="InterPro" id="IPR036600">
    <property type="entry name" value="PAH_sf"/>
</dbReference>
<proteinExistence type="predicted"/>
<dbReference type="Proteomes" id="UP000054166">
    <property type="component" value="Unassembled WGS sequence"/>
</dbReference>
<evidence type="ECO:0000313" key="10">
    <source>
        <dbReference type="EMBL" id="KIM88983.1"/>
    </source>
</evidence>
<comment type="subcellular location">
    <subcellularLocation>
        <location evidence="1 7">Nucleus</location>
    </subcellularLocation>
</comment>
<feature type="compositionally biased region" description="Basic residues" evidence="8">
    <location>
        <begin position="449"/>
        <end position="458"/>
    </location>
</feature>
<feature type="domain" description="Histone deacetylase interacting" evidence="9">
    <location>
        <begin position="595"/>
        <end position="696"/>
    </location>
</feature>
<dbReference type="STRING" id="765440.A0A0C3BR65"/>
<dbReference type="GO" id="GO:0003714">
    <property type="term" value="F:transcription corepressor activity"/>
    <property type="evidence" value="ECO:0007669"/>
    <property type="project" value="InterPro"/>
</dbReference>
<feature type="region of interest" description="Disordered" evidence="8">
    <location>
        <begin position="1"/>
        <end position="116"/>
    </location>
</feature>
<keyword evidence="5" id="KW-0804">Transcription</keyword>
<keyword evidence="6 7" id="KW-0539">Nucleus</keyword>
<evidence type="ECO:0000256" key="8">
    <source>
        <dbReference type="SAM" id="MobiDB-lite"/>
    </source>
</evidence>
<dbReference type="FunCoup" id="A0A0C3BR65">
    <property type="interactions" value="691"/>
</dbReference>
<dbReference type="InterPro" id="IPR031693">
    <property type="entry name" value="Sin3_C"/>
</dbReference>
<dbReference type="FunFam" id="1.20.1160.11:FF:000002">
    <property type="entry name" value="Paired amphipathic helix protein SIN3"/>
    <property type="match status" value="1"/>
</dbReference>
<name>A0A0C3BR65_PILCF</name>
<dbReference type="PROSITE" id="PS51477">
    <property type="entry name" value="PAH"/>
    <property type="match status" value="2"/>
</dbReference>
<keyword evidence="3" id="KW-0677">Repeat</keyword>
<accession>A0A0C3BR65</accession>
<dbReference type="SUPFAM" id="SSF47762">
    <property type="entry name" value="PAH2 domain"/>
    <property type="match status" value="3"/>
</dbReference>
<reference evidence="10 11" key="1">
    <citation type="submission" date="2014-04" db="EMBL/GenBank/DDBJ databases">
        <authorList>
            <consortium name="DOE Joint Genome Institute"/>
            <person name="Kuo A."/>
            <person name="Tarkka M."/>
            <person name="Buscot F."/>
            <person name="Kohler A."/>
            <person name="Nagy L.G."/>
            <person name="Floudas D."/>
            <person name="Copeland A."/>
            <person name="Barry K.W."/>
            <person name="Cichocki N."/>
            <person name="Veneault-Fourrey C."/>
            <person name="LaButti K."/>
            <person name="Lindquist E.A."/>
            <person name="Lipzen A."/>
            <person name="Lundell T."/>
            <person name="Morin E."/>
            <person name="Murat C."/>
            <person name="Sun H."/>
            <person name="Tunlid A."/>
            <person name="Henrissat B."/>
            <person name="Grigoriev I.V."/>
            <person name="Hibbett D.S."/>
            <person name="Martin F."/>
            <person name="Nordberg H.P."/>
            <person name="Cantor M.N."/>
            <person name="Hua S.X."/>
        </authorList>
    </citation>
    <scope>NUCLEOTIDE SEQUENCE [LARGE SCALE GENOMIC DNA]</scope>
    <source>
        <strain evidence="10 11">F 1598</strain>
    </source>
</reference>
<feature type="compositionally biased region" description="Low complexity" evidence="8">
    <location>
        <begin position="204"/>
        <end position="215"/>
    </location>
</feature>
<dbReference type="Pfam" id="PF08295">
    <property type="entry name" value="Sin3_corepress"/>
    <property type="match status" value="1"/>
</dbReference>
<organism evidence="10 11">
    <name type="scientific">Piloderma croceum (strain F 1598)</name>
    <dbReference type="NCBI Taxonomy" id="765440"/>
    <lineage>
        <taxon>Eukaryota</taxon>
        <taxon>Fungi</taxon>
        <taxon>Dikarya</taxon>
        <taxon>Basidiomycota</taxon>
        <taxon>Agaricomycotina</taxon>
        <taxon>Agaricomycetes</taxon>
        <taxon>Agaricomycetidae</taxon>
        <taxon>Atheliales</taxon>
        <taxon>Atheliaceae</taxon>
        <taxon>Piloderma</taxon>
    </lineage>
</organism>
<feature type="region of interest" description="Disordered" evidence="8">
    <location>
        <begin position="387"/>
        <end position="506"/>
    </location>
</feature>
<keyword evidence="11" id="KW-1185">Reference proteome</keyword>
<evidence type="ECO:0000256" key="2">
    <source>
        <dbReference type="ARBA" id="ARBA00022491"/>
    </source>
</evidence>
<gene>
    <name evidence="10" type="ORF">PILCRDRAFT_246737</name>
</gene>
<sequence length="1295" mass="144043">MDAEPSLSAPVALRPHPFAPPPPLLAETDSEEPNANGNGDTDITSEPRRTSENGGTPKISPDTNIQPGVRSPLPALKDVLNPVAASTTSAPRSRAGTPMRNGDGLPGSTRSPESRPLNVTDALSYLDAVKVQFQDKPDVYNHFLDIMKDFKSQVIDTPGVIERVSMLFHGNPYLIQGFNTFLPPGYRIDMSADPRDPNVITVTTPMGTTTQNTNTFGHHPRSGRDGPPQIGTPGGMQFSNNGPLPPLGAGSRANTPLPYQLSHLQPAFEGVAPPFSPGLQGTSTKAAASFLGNLNNRNVEKQQAGEFNHAIQYLNKIKARYSDDPDKYKNFLEILQTYQKEQRGLNDSQVYIQVQGLFKDAPDLLGEFKDFLPEYSGVPPPNGVGILPQLPGAAGTAGPSWGQSDNTVSGGIDRAEKINKKPLPPLKRKKKVVETDTTPVLPAKGSANRNKRAKHHHKGDSPTFSPYQTPHSPQNGHSHGQQTSFSHSHSNQIASAPHGPTLTTPDELSFFDRAKKALESRETYDEFLRLLNLFSKDIIDAKSLIQSAQVFLGDGDLFSQFKDLMSWDERLHSVEYGPPGSIRTGPPDALSAERTDEGQGISYRRLSASEINLACSGRDELARSVLNDEWVSHPTWASEEAGFVSHKKNINEDALHACEQERHEFDIFIQANARTIAILEPIWERVQEMTTDEKAAFRLPHDLGGPTKSIYVRIIKRVYGGAQWAEVWDALQNAPAVAVGVVLARLRQKDEEWRREQRVWSKIWRGVEAKNYYKSLDHMGNNEHKNQEKKSITAKYLVVDVENKRKVQLDVREKWDSSHTRRRRWFAEGSPGHQLEYSFPDTSVLHDSLKMVYSFLDHSQALYSQPERRAVETFLRQFVPLLLMLPEAEFNAACGPLEPAHAEEMASDADGMVDGAGVPASDLRKKLLETAHETGLASRAASSPPDRGTPSDDLKASTTDDIWIREAATNQPAGTYVNGVSNPRKMPFFANSTYYALLRLLQLLCSRLLLCKEIGAKMAATKYASLTPNPIAVELGLDDPNGPTAVLAQAMEALGASGSKEETNVLYMYLLDAWEKVFDNELDQPTLEENMRWFFGKNAYQVFTMDKVITAIIKQVQGVLADQKSLDLRTLLENARGTDNPSNRDVIRYRREAELNVGSDEHLYKVDWNPQSKTLRIQLLGTEDASVEYRGSSVDRWREYVDSYLLCHPTEWTPEGDEQHRCALFLRRSMADDSPSCVTQNNIGIQISLGTYKLFYEAGTEDFLWRQRSEVEQSSLDDRANARHEERKNCALLKL</sequence>
<feature type="compositionally biased region" description="Low complexity" evidence="8">
    <location>
        <begin position="84"/>
        <end position="95"/>
    </location>
</feature>
<evidence type="ECO:0000256" key="3">
    <source>
        <dbReference type="ARBA" id="ARBA00022737"/>
    </source>
</evidence>
<dbReference type="GO" id="GO:0010628">
    <property type="term" value="P:positive regulation of gene expression"/>
    <property type="evidence" value="ECO:0007669"/>
    <property type="project" value="UniProtKB-ARBA"/>
</dbReference>
<protein>
    <recommendedName>
        <fullName evidence="9">Histone deacetylase interacting domain-containing protein</fullName>
    </recommendedName>
</protein>
<evidence type="ECO:0000256" key="6">
    <source>
        <dbReference type="ARBA" id="ARBA00023242"/>
    </source>
</evidence>
<dbReference type="InterPro" id="IPR003822">
    <property type="entry name" value="PAH"/>
</dbReference>
<dbReference type="PANTHER" id="PTHR12346:SF0">
    <property type="entry name" value="SIN3A, ISOFORM G"/>
    <property type="match status" value="1"/>
</dbReference>
<feature type="compositionally biased region" description="Polar residues" evidence="8">
    <location>
        <begin position="462"/>
        <end position="494"/>
    </location>
</feature>
<dbReference type="FunFam" id="1.20.1160.11:FF:000001">
    <property type="entry name" value="Paired amphipathic helix protein Sin3"/>
    <property type="match status" value="1"/>
</dbReference>
<keyword evidence="2" id="KW-0678">Repressor</keyword>
<evidence type="ECO:0000313" key="11">
    <source>
        <dbReference type="Proteomes" id="UP000054166"/>
    </source>
</evidence>
<dbReference type="OrthoDB" id="10265969at2759"/>
<dbReference type="FunFam" id="1.20.1160.11:FF:000003">
    <property type="entry name" value="Paired amphipathic helix SIN3-like protein"/>
    <property type="match status" value="1"/>
</dbReference>
<evidence type="ECO:0000259" key="9">
    <source>
        <dbReference type="SMART" id="SM00761"/>
    </source>
</evidence>